<dbReference type="InterPro" id="IPR007621">
    <property type="entry name" value="TPM_dom"/>
</dbReference>
<proteinExistence type="predicted"/>
<dbReference type="OrthoDB" id="9810918at2"/>
<dbReference type="SUPFAM" id="SSF49373">
    <property type="entry name" value="Invasin/intimin cell-adhesion fragments"/>
    <property type="match status" value="1"/>
</dbReference>
<dbReference type="Pfam" id="PF04536">
    <property type="entry name" value="TPM_phosphatase"/>
    <property type="match status" value="1"/>
</dbReference>
<feature type="domain" description="TPM" evidence="3">
    <location>
        <begin position="37"/>
        <end position="159"/>
    </location>
</feature>
<dbReference type="EMBL" id="CP011391">
    <property type="protein sequence ID" value="AMK54581.1"/>
    <property type="molecule type" value="Genomic_DNA"/>
</dbReference>
<accession>A0A140DVA4</accession>
<gene>
    <name evidence="4" type="ORF">AALO17_14470</name>
</gene>
<dbReference type="STRING" id="1702221.AALO17_14470"/>
<feature type="signal peptide" evidence="2">
    <location>
        <begin position="1"/>
        <end position="26"/>
    </location>
</feature>
<protein>
    <recommendedName>
        <fullName evidence="3">TPM domain-containing protein</fullName>
    </recommendedName>
</protein>
<keyword evidence="1" id="KW-0472">Membrane</keyword>
<feature type="transmembrane region" description="Helical" evidence="1">
    <location>
        <begin position="185"/>
        <end position="209"/>
    </location>
</feature>
<evidence type="ECO:0000256" key="1">
    <source>
        <dbReference type="SAM" id="Phobius"/>
    </source>
</evidence>
<dbReference type="InterPro" id="IPR008964">
    <property type="entry name" value="Invasin/intimin_cell_adhesion"/>
</dbReference>
<reference evidence="4 5" key="1">
    <citation type="journal article" date="2016" name="Gut Pathog.">
        <title>Whole genome sequencing of "Faecalibaculum rodentium" ALO17, isolated from C57BL/6J laboratory mouse feces.</title>
        <authorList>
            <person name="Lim S."/>
            <person name="Chang D.H."/>
            <person name="Ahn S."/>
            <person name="Kim B.C."/>
        </authorList>
    </citation>
    <scope>NUCLEOTIDE SEQUENCE [LARGE SCALE GENOMIC DNA]</scope>
    <source>
        <strain evidence="4 5">Alo17</strain>
    </source>
</reference>
<keyword evidence="1" id="KW-1133">Transmembrane helix</keyword>
<dbReference type="GeneID" id="78478144"/>
<dbReference type="PANTHER" id="PTHR30373">
    <property type="entry name" value="UPF0603 PROTEIN YGCG"/>
    <property type="match status" value="1"/>
</dbReference>
<dbReference type="PROSITE" id="PS51257">
    <property type="entry name" value="PROKAR_LIPOPROTEIN"/>
    <property type="match status" value="1"/>
</dbReference>
<dbReference type="Gene3D" id="3.10.310.50">
    <property type="match status" value="1"/>
</dbReference>
<keyword evidence="1" id="KW-0812">Transmembrane</keyword>
<dbReference type="AlphaFoldDB" id="A0A140DVA4"/>
<organism evidence="4 5">
    <name type="scientific">Faecalibaculum rodentium</name>
    <dbReference type="NCBI Taxonomy" id="1702221"/>
    <lineage>
        <taxon>Bacteria</taxon>
        <taxon>Bacillati</taxon>
        <taxon>Bacillota</taxon>
        <taxon>Erysipelotrichia</taxon>
        <taxon>Erysipelotrichales</taxon>
        <taxon>Erysipelotrichaceae</taxon>
        <taxon>Faecalibaculum</taxon>
    </lineage>
</organism>
<keyword evidence="2" id="KW-0732">Signal</keyword>
<dbReference type="Proteomes" id="UP000069771">
    <property type="component" value="Chromosome"/>
</dbReference>
<evidence type="ECO:0000256" key="2">
    <source>
        <dbReference type="SAM" id="SignalP"/>
    </source>
</evidence>
<evidence type="ECO:0000313" key="5">
    <source>
        <dbReference type="Proteomes" id="UP000069771"/>
    </source>
</evidence>
<evidence type="ECO:0000259" key="3">
    <source>
        <dbReference type="Pfam" id="PF04536"/>
    </source>
</evidence>
<evidence type="ECO:0000313" key="4">
    <source>
        <dbReference type="EMBL" id="AMK54581.1"/>
    </source>
</evidence>
<feature type="chain" id="PRO_5007301984" description="TPM domain-containing protein" evidence="2">
    <location>
        <begin position="27"/>
        <end position="355"/>
    </location>
</feature>
<sequence>MKRILKLSLPFAAVLLLLFACLPVQAAGDLPAVTSYVNDYADIINPADEQSMEDLGRKLADETGSQIVVVTTDSLDGLDAAQAATAIGNEAQVGSGNLDNGVVILVSMNDKQRFMAIGSGLEGTITDIDAEHLQQDWLVPAFQAGDYSRGMKDLYMATAEEIESGITNGELQSDPQKYGYQDDGLSLGSVMVVGGLLLALSFAVVSLFAGGSSELRLMTGERYRMKIRGFDFDQDTVTVFSSNPEVVQARADGWLTAMKPGRAQVTVEKPGYGQKTFSVLVSSRRGYSDRRNDDLLDALFWAGYASSRRRNRYGGYGGGFGSGHSSGGFGGGGFGGGGFSGGGGGFRGGGSGGSW</sequence>
<dbReference type="RefSeq" id="WP_067557145.1">
    <property type="nucleotide sequence ID" value="NZ_CALFTW010000058.1"/>
</dbReference>
<dbReference type="KEGG" id="fro:AALO17_14470"/>
<name>A0A140DVA4_9FIRM</name>
<dbReference type="PANTHER" id="PTHR30373:SF2">
    <property type="entry name" value="UPF0603 PROTEIN YGCG"/>
    <property type="match status" value="1"/>
</dbReference>
<keyword evidence="5" id="KW-1185">Reference proteome</keyword>
<dbReference type="Gene3D" id="2.60.40.1080">
    <property type="match status" value="1"/>
</dbReference>